<name>A0AAW7X2Y0_9GAMM</name>
<sequence>MTNLQSVIATLFALVLCASPMAESTTNNLPNLTAKQNASAPHSKQAAELIALSKQKWQWMANKNVEALASLFHQESKFVHMSGSWKKERELEIIKSGSIWYKNTIVHDTDIELVADTAVVWSRITLEAHVRGNDVANEFTATEVYVKSKGNWQLLNLTFSSVRDTHQIEH</sequence>
<evidence type="ECO:0000256" key="1">
    <source>
        <dbReference type="SAM" id="SignalP"/>
    </source>
</evidence>
<protein>
    <submittedName>
        <fullName evidence="3">Nuclear transport factor 2 family protein</fullName>
    </submittedName>
</protein>
<dbReference type="InterPro" id="IPR032710">
    <property type="entry name" value="NTF2-like_dom_sf"/>
</dbReference>
<evidence type="ECO:0000313" key="4">
    <source>
        <dbReference type="Proteomes" id="UP001169760"/>
    </source>
</evidence>
<dbReference type="Proteomes" id="UP001169760">
    <property type="component" value="Unassembled WGS sequence"/>
</dbReference>
<comment type="caution">
    <text evidence="3">The sequence shown here is derived from an EMBL/GenBank/DDBJ whole genome shotgun (WGS) entry which is preliminary data.</text>
</comment>
<reference evidence="3" key="1">
    <citation type="submission" date="2023-07" db="EMBL/GenBank/DDBJ databases">
        <title>Genome content predicts the carbon catabolic preferences of heterotrophic bacteria.</title>
        <authorList>
            <person name="Gralka M."/>
        </authorList>
    </citation>
    <scope>NUCLEOTIDE SEQUENCE</scope>
    <source>
        <strain evidence="3">I3M17_2</strain>
    </source>
</reference>
<keyword evidence="1" id="KW-0732">Signal</keyword>
<evidence type="ECO:0000259" key="2">
    <source>
        <dbReference type="Pfam" id="PF14534"/>
    </source>
</evidence>
<dbReference type="Pfam" id="PF14534">
    <property type="entry name" value="DUF4440"/>
    <property type="match status" value="1"/>
</dbReference>
<dbReference type="SUPFAM" id="SSF54427">
    <property type="entry name" value="NTF2-like"/>
    <property type="match status" value="1"/>
</dbReference>
<dbReference type="InterPro" id="IPR027843">
    <property type="entry name" value="DUF4440"/>
</dbReference>
<dbReference type="Gene3D" id="3.10.450.50">
    <property type="match status" value="1"/>
</dbReference>
<organism evidence="3 4">
    <name type="scientific">Saccharophagus degradans</name>
    <dbReference type="NCBI Taxonomy" id="86304"/>
    <lineage>
        <taxon>Bacteria</taxon>
        <taxon>Pseudomonadati</taxon>
        <taxon>Pseudomonadota</taxon>
        <taxon>Gammaproteobacteria</taxon>
        <taxon>Cellvibrionales</taxon>
        <taxon>Cellvibrionaceae</taxon>
        <taxon>Saccharophagus</taxon>
    </lineage>
</organism>
<dbReference type="EMBL" id="JAUOPB010000004">
    <property type="protein sequence ID" value="MDO6422145.1"/>
    <property type="molecule type" value="Genomic_DNA"/>
</dbReference>
<accession>A0AAW7X2Y0</accession>
<feature type="domain" description="DUF4440" evidence="2">
    <location>
        <begin position="50"/>
        <end position="154"/>
    </location>
</feature>
<gene>
    <name evidence="3" type="ORF">Q4521_06650</name>
</gene>
<feature type="signal peptide" evidence="1">
    <location>
        <begin position="1"/>
        <end position="22"/>
    </location>
</feature>
<evidence type="ECO:0000313" key="3">
    <source>
        <dbReference type="EMBL" id="MDO6422145.1"/>
    </source>
</evidence>
<dbReference type="AlphaFoldDB" id="A0AAW7X2Y0"/>
<proteinExistence type="predicted"/>
<feature type="chain" id="PRO_5043521575" evidence="1">
    <location>
        <begin position="23"/>
        <end position="170"/>
    </location>
</feature>